<reference evidence="2 3" key="1">
    <citation type="submission" date="2024-02" db="EMBL/GenBank/DDBJ databases">
        <authorList>
            <person name="Vignale AGUSTIN F."/>
            <person name="Sosa J E."/>
            <person name="Modenutti C."/>
        </authorList>
    </citation>
    <scope>NUCLEOTIDE SEQUENCE [LARGE SCALE GENOMIC DNA]</scope>
</reference>
<name>A0ABC8RZE5_9AQUA</name>
<evidence type="ECO:0000259" key="1">
    <source>
        <dbReference type="Pfam" id="PF02201"/>
    </source>
</evidence>
<dbReference type="SUPFAM" id="SSF47592">
    <property type="entry name" value="SWIB/MDM2 domain"/>
    <property type="match status" value="1"/>
</dbReference>
<keyword evidence="3" id="KW-1185">Reference proteome</keyword>
<dbReference type="Proteomes" id="UP001642360">
    <property type="component" value="Unassembled WGS sequence"/>
</dbReference>
<dbReference type="AlphaFoldDB" id="A0ABC8RZE5"/>
<gene>
    <name evidence="2" type="ORF">ILEXP_LOCUS18492</name>
</gene>
<dbReference type="Gene3D" id="1.10.245.10">
    <property type="entry name" value="SWIB/MDM2 domain"/>
    <property type="match status" value="1"/>
</dbReference>
<evidence type="ECO:0000313" key="3">
    <source>
        <dbReference type="Proteomes" id="UP001642360"/>
    </source>
</evidence>
<evidence type="ECO:0000313" key="2">
    <source>
        <dbReference type="EMBL" id="CAK9150344.1"/>
    </source>
</evidence>
<dbReference type="InterPro" id="IPR036885">
    <property type="entry name" value="SWIB_MDM2_dom_sf"/>
</dbReference>
<dbReference type="Pfam" id="PF02201">
    <property type="entry name" value="SWIB"/>
    <property type="match status" value="1"/>
</dbReference>
<proteinExistence type="predicted"/>
<dbReference type="EMBL" id="CAUOFW020002025">
    <property type="protein sequence ID" value="CAK9150344.1"/>
    <property type="molecule type" value="Genomic_DNA"/>
</dbReference>
<comment type="caution">
    <text evidence="2">The sequence shown here is derived from an EMBL/GenBank/DDBJ whole genome shotgun (WGS) entry which is preliminary data.</text>
</comment>
<dbReference type="InterPro" id="IPR003121">
    <property type="entry name" value="SWIB_MDM2_domain"/>
</dbReference>
<sequence length="107" mass="11963">MHTAKWPTLSLKTQLVLDAIKASIDGGLVAVEAKVSQPEVLRRVWEYVMVNQLEVFLFVSIKNALSDPLNAMVIVCDAKLQELFGCESISALGIPEMLARHHLYRRS</sequence>
<dbReference type="CDD" id="cd10567">
    <property type="entry name" value="SWIB-MDM2_like"/>
    <property type="match status" value="1"/>
</dbReference>
<organism evidence="2 3">
    <name type="scientific">Ilex paraguariensis</name>
    <name type="common">yerba mate</name>
    <dbReference type="NCBI Taxonomy" id="185542"/>
    <lineage>
        <taxon>Eukaryota</taxon>
        <taxon>Viridiplantae</taxon>
        <taxon>Streptophyta</taxon>
        <taxon>Embryophyta</taxon>
        <taxon>Tracheophyta</taxon>
        <taxon>Spermatophyta</taxon>
        <taxon>Magnoliopsida</taxon>
        <taxon>eudicotyledons</taxon>
        <taxon>Gunneridae</taxon>
        <taxon>Pentapetalae</taxon>
        <taxon>asterids</taxon>
        <taxon>campanulids</taxon>
        <taxon>Aquifoliales</taxon>
        <taxon>Aquifoliaceae</taxon>
        <taxon>Ilex</taxon>
    </lineage>
</organism>
<protein>
    <recommendedName>
        <fullName evidence="1">DM2 domain-containing protein</fullName>
    </recommendedName>
</protein>
<accession>A0ABC8RZE5</accession>
<feature type="domain" description="DM2" evidence="1">
    <location>
        <begin position="62"/>
        <end position="101"/>
    </location>
</feature>